<name>A0ABP6RNX8_9PSEU</name>
<dbReference type="Proteomes" id="UP001500483">
    <property type="component" value="Unassembled WGS sequence"/>
</dbReference>
<dbReference type="Pfam" id="PF00083">
    <property type="entry name" value="Sugar_tr"/>
    <property type="match status" value="1"/>
</dbReference>
<evidence type="ECO:0000256" key="1">
    <source>
        <dbReference type="ARBA" id="ARBA00004651"/>
    </source>
</evidence>
<dbReference type="EMBL" id="BAAAYK010000038">
    <property type="protein sequence ID" value="GAA3357586.1"/>
    <property type="molecule type" value="Genomic_DNA"/>
</dbReference>
<dbReference type="InterPro" id="IPR036259">
    <property type="entry name" value="MFS_trans_sf"/>
</dbReference>
<keyword evidence="6 8" id="KW-1133">Transmembrane helix</keyword>
<dbReference type="InterPro" id="IPR011701">
    <property type="entry name" value="MFS"/>
</dbReference>
<evidence type="ECO:0000259" key="9">
    <source>
        <dbReference type="PROSITE" id="PS50850"/>
    </source>
</evidence>
<feature type="domain" description="Major facilitator superfamily (MFS) profile" evidence="9">
    <location>
        <begin position="32"/>
        <end position="452"/>
    </location>
</feature>
<organism evidence="10 11">
    <name type="scientific">Saccharopolyspora gregorii</name>
    <dbReference type="NCBI Taxonomy" id="33914"/>
    <lineage>
        <taxon>Bacteria</taxon>
        <taxon>Bacillati</taxon>
        <taxon>Actinomycetota</taxon>
        <taxon>Actinomycetes</taxon>
        <taxon>Pseudonocardiales</taxon>
        <taxon>Pseudonocardiaceae</taxon>
        <taxon>Saccharopolyspora</taxon>
    </lineage>
</organism>
<feature type="transmembrane region" description="Helical" evidence="8">
    <location>
        <begin position="298"/>
        <end position="323"/>
    </location>
</feature>
<dbReference type="InterPro" id="IPR051084">
    <property type="entry name" value="H+-coupled_symporters"/>
</dbReference>
<evidence type="ECO:0000256" key="2">
    <source>
        <dbReference type="ARBA" id="ARBA00022448"/>
    </source>
</evidence>
<reference evidence="11" key="1">
    <citation type="journal article" date="2019" name="Int. J. Syst. Evol. Microbiol.">
        <title>The Global Catalogue of Microorganisms (GCM) 10K type strain sequencing project: providing services to taxonomists for standard genome sequencing and annotation.</title>
        <authorList>
            <consortium name="The Broad Institute Genomics Platform"/>
            <consortium name="The Broad Institute Genome Sequencing Center for Infectious Disease"/>
            <person name="Wu L."/>
            <person name="Ma J."/>
        </authorList>
    </citation>
    <scope>NUCLEOTIDE SEQUENCE [LARGE SCALE GENOMIC DNA]</scope>
    <source>
        <strain evidence="11">JCM 9687</strain>
    </source>
</reference>
<dbReference type="RefSeq" id="WP_344926591.1">
    <property type="nucleotide sequence ID" value="NZ_BAAAYK010000038.1"/>
</dbReference>
<dbReference type="SUPFAM" id="SSF103473">
    <property type="entry name" value="MFS general substrate transporter"/>
    <property type="match status" value="1"/>
</dbReference>
<dbReference type="Pfam" id="PF07690">
    <property type="entry name" value="MFS_1"/>
    <property type="match status" value="1"/>
</dbReference>
<keyword evidence="3" id="KW-1003">Cell membrane</keyword>
<feature type="transmembrane region" description="Helical" evidence="8">
    <location>
        <begin position="104"/>
        <end position="122"/>
    </location>
</feature>
<dbReference type="Gene3D" id="1.20.1250.20">
    <property type="entry name" value="MFS general substrate transporter like domains"/>
    <property type="match status" value="2"/>
</dbReference>
<evidence type="ECO:0000256" key="5">
    <source>
        <dbReference type="ARBA" id="ARBA00022847"/>
    </source>
</evidence>
<feature type="transmembrane region" description="Helical" evidence="8">
    <location>
        <begin position="264"/>
        <end position="286"/>
    </location>
</feature>
<keyword evidence="5" id="KW-0769">Symport</keyword>
<feature type="transmembrane region" description="Helical" evidence="8">
    <location>
        <begin position="427"/>
        <end position="447"/>
    </location>
</feature>
<feature type="transmembrane region" description="Helical" evidence="8">
    <location>
        <begin position="210"/>
        <end position="227"/>
    </location>
</feature>
<comment type="caution">
    <text evidence="10">The sequence shown here is derived from an EMBL/GenBank/DDBJ whole genome shotgun (WGS) entry which is preliminary data.</text>
</comment>
<proteinExistence type="predicted"/>
<evidence type="ECO:0000313" key="10">
    <source>
        <dbReference type="EMBL" id="GAA3357586.1"/>
    </source>
</evidence>
<accession>A0ABP6RNX8</accession>
<dbReference type="InterPro" id="IPR020846">
    <property type="entry name" value="MFS_dom"/>
</dbReference>
<evidence type="ECO:0000256" key="7">
    <source>
        <dbReference type="ARBA" id="ARBA00023136"/>
    </source>
</evidence>
<keyword evidence="4 8" id="KW-0812">Transmembrane</keyword>
<evidence type="ECO:0000256" key="8">
    <source>
        <dbReference type="SAM" id="Phobius"/>
    </source>
</evidence>
<dbReference type="InterPro" id="IPR005828">
    <property type="entry name" value="MFS_sugar_transport-like"/>
</dbReference>
<dbReference type="PROSITE" id="PS50850">
    <property type="entry name" value="MFS"/>
    <property type="match status" value="1"/>
</dbReference>
<keyword evidence="2" id="KW-0813">Transport</keyword>
<comment type="subcellular location">
    <subcellularLocation>
        <location evidence="1">Cell membrane</location>
        <topology evidence="1">Multi-pass membrane protein</topology>
    </subcellularLocation>
</comment>
<feature type="transmembrane region" description="Helical" evidence="8">
    <location>
        <begin position="169"/>
        <end position="190"/>
    </location>
</feature>
<evidence type="ECO:0000313" key="11">
    <source>
        <dbReference type="Proteomes" id="UP001500483"/>
    </source>
</evidence>
<sequence>MSEPRSGRPSAGARRIREEDCIVVDRLALVRAQLGAGVGNFIEWYDIGVYGYLAVTLTQVFTAGMDERLGLLVTLLGFAVSFLVRPLGGMILGPLGDRIGRRKVMFFTIALMAVATTLIGLLPGTEQIGAWAVVLLYLLRIAQGFSTGGEYSGALTYVAEFSPDRTRGFWTSLLNSGSQLGFAAGAGVVAATSGITTHFWGQDAMVNGGWRIPFLLAFVLGAVALLLRSRIEESPSFEAAKATTAEQAANPLFVRHNLPGVFKFYWPQVVVGLALIGADGASSYTLTSYMPTYLEVEIGIATTHTAIATVAVLLLQAVLLPVFGRMSDKLGRRPVYLMAAIGNLVLLLPAFALMRVGAPWALYVALGLVMIPSTLFLCMNAAVMAELYPTASRYCAVGFTQNTATSLFGGTVPLVSQLLVELTGNTYAPAFYVMFFSAIALVAVLFMRESAARPLLGSVPVVASGAEARELVEGQDENERLDTSTMLLAPLPPVEERT</sequence>
<feature type="transmembrane region" description="Helical" evidence="8">
    <location>
        <begin position="69"/>
        <end position="92"/>
    </location>
</feature>
<protein>
    <submittedName>
        <fullName evidence="10">MFS transporter</fullName>
    </submittedName>
</protein>
<feature type="transmembrane region" description="Helical" evidence="8">
    <location>
        <begin position="360"/>
        <end position="382"/>
    </location>
</feature>
<gene>
    <name evidence="10" type="ORF">GCM10020366_26240</name>
</gene>
<feature type="transmembrane region" description="Helical" evidence="8">
    <location>
        <begin position="335"/>
        <end position="354"/>
    </location>
</feature>
<keyword evidence="7 8" id="KW-0472">Membrane</keyword>
<keyword evidence="11" id="KW-1185">Reference proteome</keyword>
<evidence type="ECO:0000256" key="4">
    <source>
        <dbReference type="ARBA" id="ARBA00022692"/>
    </source>
</evidence>
<dbReference type="PANTHER" id="PTHR43528">
    <property type="entry name" value="ALPHA-KETOGLUTARATE PERMEASE"/>
    <property type="match status" value="1"/>
</dbReference>
<evidence type="ECO:0000256" key="6">
    <source>
        <dbReference type="ARBA" id="ARBA00022989"/>
    </source>
</evidence>
<dbReference type="PANTHER" id="PTHR43528:SF1">
    <property type="entry name" value="ALPHA-KETOGLUTARATE PERMEASE"/>
    <property type="match status" value="1"/>
</dbReference>
<evidence type="ECO:0000256" key="3">
    <source>
        <dbReference type="ARBA" id="ARBA00022475"/>
    </source>
</evidence>